<comment type="caution">
    <text evidence="1">The sequence shown here is derived from an EMBL/GenBank/DDBJ whole genome shotgun (WGS) entry which is preliminary data.</text>
</comment>
<dbReference type="Proteomes" id="UP001501581">
    <property type="component" value="Unassembled WGS sequence"/>
</dbReference>
<reference evidence="1 2" key="1">
    <citation type="journal article" date="2019" name="Int. J. Syst. Evol. Microbiol.">
        <title>The Global Catalogue of Microorganisms (GCM) 10K type strain sequencing project: providing services to taxonomists for standard genome sequencing and annotation.</title>
        <authorList>
            <consortium name="The Broad Institute Genomics Platform"/>
            <consortium name="The Broad Institute Genome Sequencing Center for Infectious Disease"/>
            <person name="Wu L."/>
            <person name="Ma J."/>
        </authorList>
    </citation>
    <scope>NUCLEOTIDE SEQUENCE [LARGE SCALE GENOMIC DNA]</scope>
    <source>
        <strain evidence="1 2">JCM 13008</strain>
    </source>
</reference>
<name>A0ABN1TY33_9ACTN</name>
<organism evidence="1 2">
    <name type="scientific">Nocardioides dubius</name>
    <dbReference type="NCBI Taxonomy" id="317019"/>
    <lineage>
        <taxon>Bacteria</taxon>
        <taxon>Bacillati</taxon>
        <taxon>Actinomycetota</taxon>
        <taxon>Actinomycetes</taxon>
        <taxon>Propionibacteriales</taxon>
        <taxon>Nocardioidaceae</taxon>
        <taxon>Nocardioides</taxon>
    </lineage>
</organism>
<evidence type="ECO:0000313" key="2">
    <source>
        <dbReference type="Proteomes" id="UP001501581"/>
    </source>
</evidence>
<sequence length="187" mass="19843">MTTGSAIGTAVLMGASLLGVTEEPQRDSAGEEHHALAGDVIAFAIDPLPSQASRLRLAPRVRLGLGAEIVAVRTAAELADAEGWLLEETYFRAYLGPFSALRLLRHQVDDTGSAAISADGAFEVSTDPHPHCASPPVAAPPGYQGHRRVSLQPSRASSSTCLMWFSVDLFLDDQGRIAAVTLDLWEP</sequence>
<gene>
    <name evidence="1" type="ORF">GCM10009668_27270</name>
</gene>
<proteinExistence type="predicted"/>
<protein>
    <submittedName>
        <fullName evidence="1">Uncharacterized protein</fullName>
    </submittedName>
</protein>
<keyword evidence="2" id="KW-1185">Reference proteome</keyword>
<dbReference type="EMBL" id="BAAALG010000011">
    <property type="protein sequence ID" value="GAA1106192.1"/>
    <property type="molecule type" value="Genomic_DNA"/>
</dbReference>
<evidence type="ECO:0000313" key="1">
    <source>
        <dbReference type="EMBL" id="GAA1106192.1"/>
    </source>
</evidence>
<accession>A0ABN1TY33</accession>